<organism evidence="6 7">
    <name type="scientific">Ehrlichia minasensis</name>
    <dbReference type="NCBI Taxonomy" id="1242993"/>
    <lineage>
        <taxon>Bacteria</taxon>
        <taxon>Pseudomonadati</taxon>
        <taxon>Pseudomonadota</taxon>
        <taxon>Alphaproteobacteria</taxon>
        <taxon>Rickettsiales</taxon>
        <taxon>Anaplasmataceae</taxon>
        <taxon>Ehrlichia</taxon>
    </lineage>
</organism>
<name>A0A4Q6I4D4_9RICK</name>
<comment type="pathway">
    <text evidence="1">Lipid metabolism.</text>
</comment>
<dbReference type="Pfam" id="PF01553">
    <property type="entry name" value="Acyltransferase"/>
    <property type="match status" value="1"/>
</dbReference>
<dbReference type="Proteomes" id="UP000293377">
    <property type="component" value="Unassembled WGS sequence"/>
</dbReference>
<dbReference type="SUPFAM" id="SSF69593">
    <property type="entry name" value="Glycerol-3-phosphate (1)-acyltransferase"/>
    <property type="match status" value="1"/>
</dbReference>
<dbReference type="PANTHER" id="PTHR10434">
    <property type="entry name" value="1-ACYL-SN-GLYCEROL-3-PHOSPHATE ACYLTRANSFERASE"/>
    <property type="match status" value="1"/>
</dbReference>
<dbReference type="STRING" id="1242993.ehr_00497"/>
<evidence type="ECO:0000259" key="5">
    <source>
        <dbReference type="SMART" id="SM00563"/>
    </source>
</evidence>
<evidence type="ECO:0000256" key="1">
    <source>
        <dbReference type="ARBA" id="ARBA00005189"/>
    </source>
</evidence>
<dbReference type="PANTHER" id="PTHR10434:SF40">
    <property type="entry name" value="1-ACYL-SN-GLYCEROL-3-PHOSPHATE ACYLTRANSFERASE"/>
    <property type="match status" value="1"/>
</dbReference>
<gene>
    <name evidence="6" type="ORF">DRF75_02580</name>
</gene>
<reference evidence="6 7" key="1">
    <citation type="submission" date="2018-06" db="EMBL/GenBank/DDBJ databases">
        <title>Complete Genome Sequence of Ehrlichia minasensis Isolated From Cattle.</title>
        <authorList>
            <person name="Aguiar D.M."/>
            <person name="Araujo J.P.A.Jr."/>
            <person name="Nakazato L."/>
            <person name="Bard E."/>
            <person name="Cabezas-Cruz A."/>
        </authorList>
    </citation>
    <scope>NUCLEOTIDE SEQUENCE [LARGE SCALE GENOMIC DNA]</scope>
    <source>
        <strain evidence="6 7">B11</strain>
    </source>
</reference>
<dbReference type="GO" id="GO:0006654">
    <property type="term" value="P:phosphatidic acid biosynthetic process"/>
    <property type="evidence" value="ECO:0007669"/>
    <property type="project" value="TreeGrafter"/>
</dbReference>
<accession>A0A4Q6I4D4</accession>
<keyword evidence="4" id="KW-0812">Transmembrane</keyword>
<keyword evidence="2 6" id="KW-0808">Transferase</keyword>
<dbReference type="GO" id="GO:0003841">
    <property type="term" value="F:1-acylglycerol-3-phosphate O-acyltransferase activity"/>
    <property type="evidence" value="ECO:0007669"/>
    <property type="project" value="TreeGrafter"/>
</dbReference>
<dbReference type="AlphaFoldDB" id="A0A4Q6I4D4"/>
<dbReference type="OrthoDB" id="5290997at2"/>
<keyword evidence="7" id="KW-1185">Reference proteome</keyword>
<protein>
    <submittedName>
        <fullName evidence="6">1-acyl-sn-glycerol-3-phosphate acyltransferase</fullName>
    </submittedName>
</protein>
<keyword evidence="4" id="KW-0472">Membrane</keyword>
<dbReference type="CDD" id="cd07989">
    <property type="entry name" value="LPLAT_AGPAT-like"/>
    <property type="match status" value="1"/>
</dbReference>
<dbReference type="SMART" id="SM00563">
    <property type="entry name" value="PlsC"/>
    <property type="match status" value="1"/>
</dbReference>
<dbReference type="InterPro" id="IPR002123">
    <property type="entry name" value="Plipid/glycerol_acylTrfase"/>
</dbReference>
<dbReference type="RefSeq" id="WP_045171141.1">
    <property type="nucleotide sequence ID" value="NZ_QOHL01000009.1"/>
</dbReference>
<evidence type="ECO:0000313" key="7">
    <source>
        <dbReference type="Proteomes" id="UP000293377"/>
    </source>
</evidence>
<proteinExistence type="predicted"/>
<feature type="transmembrane region" description="Helical" evidence="4">
    <location>
        <begin position="6"/>
        <end position="25"/>
    </location>
</feature>
<evidence type="ECO:0000313" key="6">
    <source>
        <dbReference type="EMBL" id="RZB12745.1"/>
    </source>
</evidence>
<evidence type="ECO:0000256" key="2">
    <source>
        <dbReference type="ARBA" id="ARBA00022679"/>
    </source>
</evidence>
<sequence>MLFYILSILFTILHSITILPLYPIFPMSLKIKCSVYGIRVILFLCKIIDKVDYEIRGHENLPDDSSYIIASEHQSPLETLILFTTFKDAVYVLKKELRYLPFFGIYFMLIKMIFINRQQKIQALKHMLSATKSRVKEGRTVIIFPQGSRTTPGEKISIKPGITAIYHQLSIPIVPIAVNTGLFWPASILSFKKRPGKAIIQILPPIYPGLSKEEFTNELETRISTASNSLIKEALQQNSL</sequence>
<keyword evidence="4" id="KW-1133">Transmembrane helix</keyword>
<dbReference type="EMBL" id="QOHL01000009">
    <property type="protein sequence ID" value="RZB12745.1"/>
    <property type="molecule type" value="Genomic_DNA"/>
</dbReference>
<keyword evidence="3 6" id="KW-0012">Acyltransferase</keyword>
<evidence type="ECO:0000256" key="3">
    <source>
        <dbReference type="ARBA" id="ARBA00023315"/>
    </source>
</evidence>
<comment type="caution">
    <text evidence="6">The sequence shown here is derived from an EMBL/GenBank/DDBJ whole genome shotgun (WGS) entry which is preliminary data.</text>
</comment>
<evidence type="ECO:0000256" key="4">
    <source>
        <dbReference type="SAM" id="Phobius"/>
    </source>
</evidence>
<feature type="transmembrane region" description="Helical" evidence="4">
    <location>
        <begin position="97"/>
        <end position="115"/>
    </location>
</feature>
<feature type="domain" description="Phospholipid/glycerol acyltransferase" evidence="5">
    <location>
        <begin position="67"/>
        <end position="181"/>
    </location>
</feature>